<feature type="domain" description="Transposase-associated" evidence="2">
    <location>
        <begin position="21"/>
        <end position="95"/>
    </location>
</feature>
<evidence type="ECO:0000313" key="3">
    <source>
        <dbReference type="EMBL" id="KAF7153879.1"/>
    </source>
</evidence>
<sequence>MVCPKLLLGSGSILRPEVMDKSWMTIRNRLASTEYKLGVKSFLQFAMANLGPQPEIRCPCMDCLNGRKHSRSIVKIHLIRRGIDSSYKTWVHHGESVPAPQAYDDDYHDPNEGIGGETRGEVPKDGNQLQHEKEQRRCEDKYEEEKRRGKRHKGDKMRSGLYF</sequence>
<reference evidence="3" key="1">
    <citation type="submission" date="2019-11" db="EMBL/GenBank/DDBJ databases">
        <authorList>
            <person name="Liu Y."/>
            <person name="Hou J."/>
            <person name="Li T.-Q."/>
            <person name="Guan C.-H."/>
            <person name="Wu X."/>
            <person name="Wu H.-Z."/>
            <person name="Ling F."/>
            <person name="Zhang R."/>
            <person name="Shi X.-G."/>
            <person name="Ren J.-P."/>
            <person name="Chen E.-F."/>
            <person name="Sun J.-M."/>
        </authorList>
    </citation>
    <scope>NUCLEOTIDE SEQUENCE</scope>
    <source>
        <strain evidence="3">Adult_tree_wgs_1</strain>
        <tissue evidence="3">Leaves</tissue>
    </source>
</reference>
<evidence type="ECO:0000313" key="4">
    <source>
        <dbReference type="Proteomes" id="UP000626092"/>
    </source>
</evidence>
<name>A0A834HNI0_RHOSS</name>
<organism evidence="3 4">
    <name type="scientific">Rhododendron simsii</name>
    <name type="common">Sims's rhododendron</name>
    <dbReference type="NCBI Taxonomy" id="118357"/>
    <lineage>
        <taxon>Eukaryota</taxon>
        <taxon>Viridiplantae</taxon>
        <taxon>Streptophyta</taxon>
        <taxon>Embryophyta</taxon>
        <taxon>Tracheophyta</taxon>
        <taxon>Spermatophyta</taxon>
        <taxon>Magnoliopsida</taxon>
        <taxon>eudicotyledons</taxon>
        <taxon>Gunneridae</taxon>
        <taxon>Pentapetalae</taxon>
        <taxon>asterids</taxon>
        <taxon>Ericales</taxon>
        <taxon>Ericaceae</taxon>
        <taxon>Ericoideae</taxon>
        <taxon>Rhodoreae</taxon>
        <taxon>Rhododendron</taxon>
    </lineage>
</organism>
<gene>
    <name evidence="3" type="ORF">RHSIM_Rhsim01G0119700</name>
</gene>
<comment type="caution">
    <text evidence="3">The sequence shown here is derived from an EMBL/GenBank/DDBJ whole genome shotgun (WGS) entry which is preliminary data.</text>
</comment>
<accession>A0A834HNI0</accession>
<protein>
    <recommendedName>
        <fullName evidence="2">Transposase-associated domain-containing protein</fullName>
    </recommendedName>
</protein>
<dbReference type="InterPro" id="IPR029480">
    <property type="entry name" value="Transpos_assoc"/>
</dbReference>
<keyword evidence="4" id="KW-1185">Reference proteome</keyword>
<dbReference type="Pfam" id="PF13963">
    <property type="entry name" value="Transpos_assoc"/>
    <property type="match status" value="1"/>
</dbReference>
<dbReference type="AlphaFoldDB" id="A0A834HNI0"/>
<feature type="region of interest" description="Disordered" evidence="1">
    <location>
        <begin position="98"/>
        <end position="163"/>
    </location>
</feature>
<feature type="compositionally biased region" description="Basic and acidic residues" evidence="1">
    <location>
        <begin position="118"/>
        <end position="147"/>
    </location>
</feature>
<dbReference type="Proteomes" id="UP000626092">
    <property type="component" value="Unassembled WGS sequence"/>
</dbReference>
<evidence type="ECO:0000256" key="1">
    <source>
        <dbReference type="SAM" id="MobiDB-lite"/>
    </source>
</evidence>
<evidence type="ECO:0000259" key="2">
    <source>
        <dbReference type="Pfam" id="PF13963"/>
    </source>
</evidence>
<dbReference type="OrthoDB" id="1932595at2759"/>
<proteinExistence type="predicted"/>
<dbReference type="EMBL" id="WJXA01000001">
    <property type="protein sequence ID" value="KAF7153879.1"/>
    <property type="molecule type" value="Genomic_DNA"/>
</dbReference>